<evidence type="ECO:0000259" key="7">
    <source>
        <dbReference type="PROSITE" id="PS50950"/>
    </source>
</evidence>
<dbReference type="Proteomes" id="UP001107558">
    <property type="component" value="Chromosome 3"/>
</dbReference>
<dbReference type="PANTHER" id="PTHR46600:SF11">
    <property type="entry name" value="THAP DOMAIN-CONTAINING PROTEIN 10"/>
    <property type="match status" value="1"/>
</dbReference>
<dbReference type="InterPro" id="IPR038441">
    <property type="entry name" value="THAP_Znf_sf"/>
</dbReference>
<dbReference type="OrthoDB" id="6771695at2759"/>
<evidence type="ECO:0000256" key="5">
    <source>
        <dbReference type="PROSITE-ProRule" id="PRU00309"/>
    </source>
</evidence>
<dbReference type="PANTHER" id="PTHR46600">
    <property type="entry name" value="THAP DOMAIN-CONTAINING"/>
    <property type="match status" value="1"/>
</dbReference>
<sequence length="270" mass="30727">MAPIPGQNRKHLANCSITSCRQAISDSCSLHVFPNERDPRRKQWIKVLKVERDVPRHFRICSKHFKSSDFFPRHQMQKKLMLRPTAIPSENLPTEMTNYSHVERSDSPENSTSSSHVSADHHHHLPPVHTHTQHQSDSSSNNNVSQATTHHQVITVTNNNLNNLNNNNNINHHSEYQDEVKIIPENYTYHPTTTPIVQTTAIATSASFQASAYETLLTPLSTVPYQEISEEPMYMISDGSEIDRNRLASVLNKDDYGDGTVTYVVNFVDY</sequence>
<feature type="compositionally biased region" description="Low complexity" evidence="6">
    <location>
        <begin position="127"/>
        <end position="146"/>
    </location>
</feature>
<dbReference type="GO" id="GO:0043565">
    <property type="term" value="F:sequence-specific DNA binding"/>
    <property type="evidence" value="ECO:0007669"/>
    <property type="project" value="InterPro"/>
</dbReference>
<evidence type="ECO:0000256" key="4">
    <source>
        <dbReference type="ARBA" id="ARBA00023125"/>
    </source>
</evidence>
<dbReference type="InterPro" id="IPR026516">
    <property type="entry name" value="THAP1/10"/>
</dbReference>
<feature type="domain" description="THAP-type" evidence="7">
    <location>
        <begin position="11"/>
        <end position="91"/>
    </location>
</feature>
<organism evidence="8 9">
    <name type="scientific">Polypedilum vanderplanki</name>
    <name type="common">Sleeping chironomid midge</name>
    <dbReference type="NCBI Taxonomy" id="319348"/>
    <lineage>
        <taxon>Eukaryota</taxon>
        <taxon>Metazoa</taxon>
        <taxon>Ecdysozoa</taxon>
        <taxon>Arthropoda</taxon>
        <taxon>Hexapoda</taxon>
        <taxon>Insecta</taxon>
        <taxon>Pterygota</taxon>
        <taxon>Neoptera</taxon>
        <taxon>Endopterygota</taxon>
        <taxon>Diptera</taxon>
        <taxon>Nematocera</taxon>
        <taxon>Chironomoidea</taxon>
        <taxon>Chironomidae</taxon>
        <taxon>Chironominae</taxon>
        <taxon>Polypedilum</taxon>
        <taxon>Polypedilum</taxon>
    </lineage>
</organism>
<keyword evidence="4 5" id="KW-0238">DNA-binding</keyword>
<evidence type="ECO:0000256" key="6">
    <source>
        <dbReference type="SAM" id="MobiDB-lite"/>
    </source>
</evidence>
<dbReference type="SMART" id="SM00980">
    <property type="entry name" value="THAP"/>
    <property type="match status" value="1"/>
</dbReference>
<keyword evidence="1" id="KW-0479">Metal-binding</keyword>
<evidence type="ECO:0000256" key="1">
    <source>
        <dbReference type="ARBA" id="ARBA00022723"/>
    </source>
</evidence>
<dbReference type="SUPFAM" id="SSF57716">
    <property type="entry name" value="Glucocorticoid receptor-like (DNA-binding domain)"/>
    <property type="match status" value="1"/>
</dbReference>
<keyword evidence="3" id="KW-0862">Zinc</keyword>
<name>A0A9J6BUG9_POLVA</name>
<dbReference type="Gene3D" id="6.20.210.20">
    <property type="entry name" value="THAP domain"/>
    <property type="match status" value="1"/>
</dbReference>
<accession>A0A9J6BUG9</accession>
<protein>
    <recommendedName>
        <fullName evidence="7">THAP-type domain-containing protein</fullName>
    </recommendedName>
</protein>
<evidence type="ECO:0000313" key="8">
    <source>
        <dbReference type="EMBL" id="KAG5673537.1"/>
    </source>
</evidence>
<proteinExistence type="predicted"/>
<dbReference type="EMBL" id="JADBJN010000003">
    <property type="protein sequence ID" value="KAG5673537.1"/>
    <property type="molecule type" value="Genomic_DNA"/>
</dbReference>
<evidence type="ECO:0000256" key="2">
    <source>
        <dbReference type="ARBA" id="ARBA00022771"/>
    </source>
</evidence>
<feature type="region of interest" description="Disordered" evidence="6">
    <location>
        <begin position="86"/>
        <end position="148"/>
    </location>
</feature>
<dbReference type="Pfam" id="PF05485">
    <property type="entry name" value="THAP"/>
    <property type="match status" value="1"/>
</dbReference>
<evidence type="ECO:0000313" key="9">
    <source>
        <dbReference type="Proteomes" id="UP001107558"/>
    </source>
</evidence>
<feature type="compositionally biased region" description="Polar residues" evidence="6">
    <location>
        <begin position="91"/>
        <end position="100"/>
    </location>
</feature>
<dbReference type="AlphaFoldDB" id="A0A9J6BUG9"/>
<dbReference type="GO" id="GO:0008270">
    <property type="term" value="F:zinc ion binding"/>
    <property type="evidence" value="ECO:0007669"/>
    <property type="project" value="UniProtKB-KW"/>
</dbReference>
<evidence type="ECO:0000256" key="3">
    <source>
        <dbReference type="ARBA" id="ARBA00022833"/>
    </source>
</evidence>
<dbReference type="InterPro" id="IPR006612">
    <property type="entry name" value="THAP_Znf"/>
</dbReference>
<gene>
    <name evidence="8" type="ORF">PVAND_003577</name>
</gene>
<dbReference type="SMART" id="SM00692">
    <property type="entry name" value="DM3"/>
    <property type="match status" value="1"/>
</dbReference>
<dbReference type="PROSITE" id="PS50950">
    <property type="entry name" value="ZF_THAP"/>
    <property type="match status" value="1"/>
</dbReference>
<keyword evidence="2 5" id="KW-0863">Zinc-finger</keyword>
<reference evidence="8" key="1">
    <citation type="submission" date="2021-03" db="EMBL/GenBank/DDBJ databases">
        <title>Chromosome level genome of the anhydrobiotic midge Polypedilum vanderplanki.</title>
        <authorList>
            <person name="Yoshida Y."/>
            <person name="Kikawada T."/>
            <person name="Gusev O."/>
        </authorList>
    </citation>
    <scope>NUCLEOTIDE SEQUENCE</scope>
    <source>
        <strain evidence="8">NIAS01</strain>
        <tissue evidence="8">Whole body or cell culture</tissue>
    </source>
</reference>
<comment type="caution">
    <text evidence="8">The sequence shown here is derived from an EMBL/GenBank/DDBJ whole genome shotgun (WGS) entry which is preliminary data.</text>
</comment>
<keyword evidence="9" id="KW-1185">Reference proteome</keyword>